<evidence type="ECO:0000256" key="6">
    <source>
        <dbReference type="ARBA" id="ARBA00023235"/>
    </source>
</evidence>
<comment type="catalytic activity">
    <reaction evidence="1 8">
        <text>alpha-D-glucose = beta-D-glucose</text>
        <dbReference type="Rhea" id="RHEA:10264"/>
        <dbReference type="ChEBI" id="CHEBI:15903"/>
        <dbReference type="ChEBI" id="CHEBI:17925"/>
        <dbReference type="EC" id="5.1.3.3"/>
    </reaction>
</comment>
<evidence type="ECO:0000256" key="10">
    <source>
        <dbReference type="PIRSR" id="PIRSR005096-2"/>
    </source>
</evidence>
<keyword evidence="6 8" id="KW-0413">Isomerase</keyword>
<dbReference type="RefSeq" id="WP_069633635.1">
    <property type="nucleotide sequence ID" value="NZ_JXKZ01000001.1"/>
</dbReference>
<comment type="caution">
    <text evidence="12">The sequence shown here is derived from an EMBL/GenBank/DDBJ whole genome shotgun (WGS) entry which is preliminary data.</text>
</comment>
<dbReference type="STRING" id="903983.BCR23_00975"/>
<dbReference type="Proteomes" id="UP000094764">
    <property type="component" value="Unassembled WGS sequence"/>
</dbReference>
<dbReference type="PATRIC" id="fig|903983.4.peg.133"/>
<dbReference type="GO" id="GO:0005737">
    <property type="term" value="C:cytoplasm"/>
    <property type="evidence" value="ECO:0007669"/>
    <property type="project" value="TreeGrafter"/>
</dbReference>
<dbReference type="PROSITE" id="PS00545">
    <property type="entry name" value="ALDOSE_1_EPIMERASE"/>
    <property type="match status" value="1"/>
</dbReference>
<dbReference type="GO" id="GO:0006006">
    <property type="term" value="P:glucose metabolic process"/>
    <property type="evidence" value="ECO:0007669"/>
    <property type="project" value="TreeGrafter"/>
</dbReference>
<feature type="binding site" evidence="10">
    <location>
        <position position="247"/>
    </location>
    <ligand>
        <name>beta-D-galactose</name>
        <dbReference type="ChEBI" id="CHEBI:27667"/>
    </ligand>
</feature>
<evidence type="ECO:0000256" key="3">
    <source>
        <dbReference type="ARBA" id="ARBA00006206"/>
    </source>
</evidence>
<dbReference type="InterPro" id="IPR015443">
    <property type="entry name" value="Aldose_1-epimerase"/>
</dbReference>
<dbReference type="AlphaFoldDB" id="A0A1E5H316"/>
<comment type="similarity">
    <text evidence="3 8">Belongs to the aldose epimerase family.</text>
</comment>
<dbReference type="GO" id="GO:0033499">
    <property type="term" value="P:galactose catabolic process via UDP-galactose, Leloir pathway"/>
    <property type="evidence" value="ECO:0007669"/>
    <property type="project" value="TreeGrafter"/>
</dbReference>
<dbReference type="GO" id="GO:0030246">
    <property type="term" value="F:carbohydrate binding"/>
    <property type="evidence" value="ECO:0007669"/>
    <property type="project" value="InterPro"/>
</dbReference>
<dbReference type="EC" id="5.1.3.3" evidence="4 8"/>
<evidence type="ECO:0000256" key="2">
    <source>
        <dbReference type="ARBA" id="ARBA00005028"/>
    </source>
</evidence>
<evidence type="ECO:0000256" key="4">
    <source>
        <dbReference type="ARBA" id="ARBA00013185"/>
    </source>
</evidence>
<evidence type="ECO:0000256" key="9">
    <source>
        <dbReference type="PIRSR" id="PIRSR005096-1"/>
    </source>
</evidence>
<feature type="binding site" evidence="11">
    <location>
        <begin position="175"/>
        <end position="177"/>
    </location>
    <ligand>
        <name>beta-D-galactose</name>
        <dbReference type="ChEBI" id="CHEBI:27667"/>
    </ligand>
</feature>
<dbReference type="InterPro" id="IPR047215">
    <property type="entry name" value="Galactose_mutarotase-like"/>
</dbReference>
<dbReference type="Gene3D" id="2.70.98.10">
    <property type="match status" value="1"/>
</dbReference>
<keyword evidence="13" id="KW-1185">Reference proteome</keyword>
<dbReference type="InterPro" id="IPR011013">
    <property type="entry name" value="Gal_mutarotase_sf_dom"/>
</dbReference>
<reference evidence="13" key="1">
    <citation type="submission" date="2016-09" db="EMBL/GenBank/DDBJ databases">
        <authorList>
            <person name="Gulvik C.A."/>
        </authorList>
    </citation>
    <scope>NUCLEOTIDE SEQUENCE [LARGE SCALE GENOMIC DNA]</scope>
    <source>
        <strain evidence="13">LMG 26306</strain>
    </source>
</reference>
<dbReference type="PIRSF" id="PIRSF005096">
    <property type="entry name" value="GALM"/>
    <property type="match status" value="1"/>
</dbReference>
<protein>
    <recommendedName>
        <fullName evidence="5 8">Aldose 1-epimerase</fullName>
        <ecNumber evidence="4 8">5.1.3.3</ecNumber>
    </recommendedName>
</protein>
<feature type="active site" description="Proton donor" evidence="9">
    <location>
        <position position="175"/>
    </location>
</feature>
<comment type="pathway">
    <text evidence="2 8">Carbohydrate metabolism; hexose metabolism.</text>
</comment>
<evidence type="ECO:0000313" key="13">
    <source>
        <dbReference type="Proteomes" id="UP000094764"/>
    </source>
</evidence>
<dbReference type="UniPathway" id="UPA00242"/>
<dbReference type="CDD" id="cd09019">
    <property type="entry name" value="galactose_mutarotase_like"/>
    <property type="match status" value="1"/>
</dbReference>
<dbReference type="GO" id="GO:0004034">
    <property type="term" value="F:aldose 1-epimerase activity"/>
    <property type="evidence" value="ECO:0007669"/>
    <property type="project" value="UniProtKB-EC"/>
</dbReference>
<dbReference type="Pfam" id="PF01263">
    <property type="entry name" value="Aldose_epim"/>
    <property type="match status" value="1"/>
</dbReference>
<accession>A0A1E5H316</accession>
<dbReference type="PANTHER" id="PTHR10091:SF0">
    <property type="entry name" value="GALACTOSE MUTAROTASE"/>
    <property type="match status" value="1"/>
</dbReference>
<sequence length="351" mass="39047">MKVTEKKFGEHAFLYSLTNNNGVTLEATNLGARIVNLYVPTAVGRKNIVLGFDSEKEYVEKDLYFGATIGRVAGRIKNGQFSIDKKNYQVFVDPNTHHCLHGGPHSFEEKIWETAIKENDEELSVVFTHTSPANENGFPGTITVSVTYSLSNQNEWKITYQASTNESTLFNPTNHVYFNLTGDPTKTVADHQLLIDADKFVVVDSDTNATGEKRSVANTPFDFRTIKKVNEVFQTNYEQNVLVDGLDHPFILNHKTKETPQAVLVSPESDITVNVYTDRDTVVIFTAQFGNSGPEVHGNQVVHHGGITFETQTSPGAVEFEGFGDIILRPGKDFYSQTVYALLLSDDEALL</sequence>
<dbReference type="NCBIfam" id="NF008277">
    <property type="entry name" value="PRK11055.1"/>
    <property type="match status" value="1"/>
</dbReference>
<dbReference type="OrthoDB" id="9779408at2"/>
<organism evidence="12 13">
    <name type="scientific">Enterococcus quebecensis</name>
    <dbReference type="NCBI Taxonomy" id="903983"/>
    <lineage>
        <taxon>Bacteria</taxon>
        <taxon>Bacillati</taxon>
        <taxon>Bacillota</taxon>
        <taxon>Bacilli</taxon>
        <taxon>Lactobacillales</taxon>
        <taxon>Enterococcaceae</taxon>
        <taxon>Enterococcus</taxon>
    </lineage>
</organism>
<dbReference type="EMBL" id="MIKB01000001">
    <property type="protein sequence ID" value="OEG19293.1"/>
    <property type="molecule type" value="Genomic_DNA"/>
</dbReference>
<dbReference type="SUPFAM" id="SSF74650">
    <property type="entry name" value="Galactose mutarotase-like"/>
    <property type="match status" value="1"/>
</dbReference>
<name>A0A1E5H316_9ENTE</name>
<evidence type="ECO:0000256" key="8">
    <source>
        <dbReference type="PIRNR" id="PIRNR005096"/>
    </source>
</evidence>
<dbReference type="InterPro" id="IPR018052">
    <property type="entry name" value="Ald1_epimerase_CS"/>
</dbReference>
<proteinExistence type="inferred from homology"/>
<evidence type="ECO:0000256" key="11">
    <source>
        <dbReference type="PIRSR" id="PIRSR005096-3"/>
    </source>
</evidence>
<keyword evidence="7 8" id="KW-0119">Carbohydrate metabolism</keyword>
<evidence type="ECO:0000256" key="1">
    <source>
        <dbReference type="ARBA" id="ARBA00001614"/>
    </source>
</evidence>
<dbReference type="InterPro" id="IPR008183">
    <property type="entry name" value="Aldose_1/G6P_1-epimerase"/>
</dbReference>
<gene>
    <name evidence="12" type="ORF">BCR23_00975</name>
</gene>
<evidence type="ECO:0000256" key="5">
    <source>
        <dbReference type="ARBA" id="ARBA00014165"/>
    </source>
</evidence>
<evidence type="ECO:0000256" key="7">
    <source>
        <dbReference type="ARBA" id="ARBA00023277"/>
    </source>
</evidence>
<evidence type="ECO:0000313" key="12">
    <source>
        <dbReference type="EMBL" id="OEG19293.1"/>
    </source>
</evidence>
<dbReference type="InterPro" id="IPR014718">
    <property type="entry name" value="GH-type_carb-bd"/>
</dbReference>
<dbReference type="PANTHER" id="PTHR10091">
    <property type="entry name" value="ALDOSE-1-EPIMERASE"/>
    <property type="match status" value="1"/>
</dbReference>
<feature type="active site" description="Proton acceptor" evidence="9">
    <location>
        <position position="310"/>
    </location>
</feature>